<gene>
    <name evidence="3" type="ORF">CTOB1V02_LOCUS15161</name>
</gene>
<dbReference type="InterPro" id="IPR002110">
    <property type="entry name" value="Ankyrin_rpt"/>
</dbReference>
<dbReference type="Pfam" id="PF00023">
    <property type="entry name" value="Ank"/>
    <property type="match status" value="1"/>
</dbReference>
<dbReference type="SMART" id="SM00248">
    <property type="entry name" value="ANK"/>
    <property type="match status" value="3"/>
</dbReference>
<keyword evidence="1" id="KW-0677">Repeat</keyword>
<evidence type="ECO:0000256" key="1">
    <source>
        <dbReference type="ARBA" id="ARBA00022737"/>
    </source>
</evidence>
<evidence type="ECO:0000313" key="3">
    <source>
        <dbReference type="EMBL" id="CAD7237346.1"/>
    </source>
</evidence>
<dbReference type="InterPro" id="IPR036770">
    <property type="entry name" value="Ankyrin_rpt-contain_sf"/>
</dbReference>
<dbReference type="PANTHER" id="PTHR24198">
    <property type="entry name" value="ANKYRIN REPEAT AND PROTEIN KINASE DOMAIN-CONTAINING PROTEIN"/>
    <property type="match status" value="1"/>
</dbReference>
<dbReference type="AlphaFoldDB" id="A0A7R8ZZ54"/>
<name>A0A7R8ZZ54_9CRUS</name>
<keyword evidence="2" id="KW-0040">ANK repeat</keyword>
<dbReference type="OrthoDB" id="194358at2759"/>
<sequence length="101" mass="10525">DDMTPLHFATDRGHTSSVACLLEMGAPVEAAEKEVKARPLHLACAGGHFPCAQLLVNAGADVNAQTANGMTPFLIAALMNHVEILRLLAHSGADISLPNGE</sequence>
<evidence type="ECO:0000256" key="2">
    <source>
        <dbReference type="ARBA" id="ARBA00023043"/>
    </source>
</evidence>
<feature type="non-terminal residue" evidence="3">
    <location>
        <position position="1"/>
    </location>
</feature>
<accession>A0A7R8ZZ54</accession>
<dbReference type="EMBL" id="OB686980">
    <property type="protein sequence ID" value="CAD7237346.1"/>
    <property type="molecule type" value="Genomic_DNA"/>
</dbReference>
<organism evidence="3">
    <name type="scientific">Cyprideis torosa</name>
    <dbReference type="NCBI Taxonomy" id="163714"/>
    <lineage>
        <taxon>Eukaryota</taxon>
        <taxon>Metazoa</taxon>
        <taxon>Ecdysozoa</taxon>
        <taxon>Arthropoda</taxon>
        <taxon>Crustacea</taxon>
        <taxon>Oligostraca</taxon>
        <taxon>Ostracoda</taxon>
        <taxon>Podocopa</taxon>
        <taxon>Podocopida</taxon>
        <taxon>Cytherocopina</taxon>
        <taxon>Cytheroidea</taxon>
        <taxon>Cytherideidae</taxon>
        <taxon>Cyprideis</taxon>
    </lineage>
</organism>
<dbReference type="SUPFAM" id="SSF48403">
    <property type="entry name" value="Ankyrin repeat"/>
    <property type="match status" value="1"/>
</dbReference>
<dbReference type="PROSITE" id="PS50088">
    <property type="entry name" value="ANK_REPEAT"/>
    <property type="match status" value="3"/>
</dbReference>
<protein>
    <submittedName>
        <fullName evidence="3">Uncharacterized protein</fullName>
    </submittedName>
</protein>
<dbReference type="PANTHER" id="PTHR24198:SF194">
    <property type="entry name" value="INVERSIN-A"/>
    <property type="match status" value="1"/>
</dbReference>
<dbReference type="Pfam" id="PF13637">
    <property type="entry name" value="Ank_4"/>
    <property type="match status" value="1"/>
</dbReference>
<dbReference type="PRINTS" id="PR01415">
    <property type="entry name" value="ANKYRIN"/>
</dbReference>
<dbReference type="PROSITE" id="PS50297">
    <property type="entry name" value="ANK_REP_REGION"/>
    <property type="match status" value="3"/>
</dbReference>
<reference evidence="3" key="1">
    <citation type="submission" date="2020-11" db="EMBL/GenBank/DDBJ databases">
        <authorList>
            <person name="Tran Van P."/>
        </authorList>
    </citation>
    <scope>NUCLEOTIDE SEQUENCE</scope>
</reference>
<proteinExistence type="predicted"/>
<dbReference type="Gene3D" id="1.25.40.20">
    <property type="entry name" value="Ankyrin repeat-containing domain"/>
    <property type="match status" value="1"/>
</dbReference>